<reference evidence="1 2" key="1">
    <citation type="submission" date="2017-02" db="EMBL/GenBank/DDBJ databases">
        <title>Draft genome sequence of Moraxella pluranimalium CCUG 54913T type strain.</title>
        <authorList>
            <person name="Salva-Serra F."/>
            <person name="Engstrom-Jakobsson H."/>
            <person name="Thorell K."/>
            <person name="Jaen-Luchoro D."/>
            <person name="Gonzales-Siles L."/>
            <person name="Karlsson R."/>
            <person name="Yazdan S."/>
            <person name="Boulund F."/>
            <person name="Johnning A."/>
            <person name="Engstrand L."/>
            <person name="Kristiansson E."/>
            <person name="Moore E."/>
        </authorList>
    </citation>
    <scope>NUCLEOTIDE SEQUENCE [LARGE SCALE GENOMIC DNA]</scope>
    <source>
        <strain evidence="1 2">CCUG 54913</strain>
    </source>
</reference>
<protein>
    <submittedName>
        <fullName evidence="1">Uncharacterized protein</fullName>
    </submittedName>
</protein>
<proteinExistence type="predicted"/>
<comment type="caution">
    <text evidence="1">The sequence shown here is derived from an EMBL/GenBank/DDBJ whole genome shotgun (WGS) entry which is preliminary data.</text>
</comment>
<dbReference type="EMBL" id="MUYU01000025">
    <property type="protein sequence ID" value="OOS22957.1"/>
    <property type="molecule type" value="Genomic_DNA"/>
</dbReference>
<sequence length="85" mass="9005">MTTMTPFDNDHEVLTIGGLTIENGLDTVVLFGELTIAKSKDGLAQAKALQAISSQLVTALEQMADLPDEMSVATAPVEEIDNPFA</sequence>
<evidence type="ECO:0000313" key="2">
    <source>
        <dbReference type="Proteomes" id="UP000189800"/>
    </source>
</evidence>
<accession>A0A1T0CKU3</accession>
<dbReference type="Proteomes" id="UP000189800">
    <property type="component" value="Unassembled WGS sequence"/>
</dbReference>
<evidence type="ECO:0000313" key="1">
    <source>
        <dbReference type="EMBL" id="OOS22957.1"/>
    </source>
</evidence>
<dbReference type="STRING" id="470453.B0680_09000"/>
<gene>
    <name evidence="1" type="ORF">B0680_09000</name>
</gene>
<dbReference type="AlphaFoldDB" id="A0A1T0CKU3"/>
<keyword evidence="2" id="KW-1185">Reference proteome</keyword>
<name>A0A1T0CKU3_9GAMM</name>
<organism evidence="1 2">
    <name type="scientific">Moraxella pluranimalium</name>
    <dbReference type="NCBI Taxonomy" id="470453"/>
    <lineage>
        <taxon>Bacteria</taxon>
        <taxon>Pseudomonadati</taxon>
        <taxon>Pseudomonadota</taxon>
        <taxon>Gammaproteobacteria</taxon>
        <taxon>Moraxellales</taxon>
        <taxon>Moraxellaceae</taxon>
        <taxon>Moraxella</taxon>
    </lineage>
</organism>